<gene>
    <name evidence="2" type="ORF">MmiAt1_07230</name>
</gene>
<evidence type="ECO:0008006" key="4">
    <source>
        <dbReference type="Google" id="ProtNLM"/>
    </source>
</evidence>
<evidence type="ECO:0000313" key="3">
    <source>
        <dbReference type="Proteomes" id="UP001272052"/>
    </source>
</evidence>
<keyword evidence="3" id="KW-1185">Reference proteome</keyword>
<sequence>MDKIPKILLTFIFVCLILIAAIAGIFIYNSYKASNAPVPNEKELTAYINGHYTENPEILKTAELEDKIGILFKEKNEENSIGVAILHRTNSGSGWYISGSSYGDYVGNWIMVSSSTSGNESYFYLASINCNPRIDSYSYEYISPDNAACERVTEKVEDRTFIKMYEGGIAGEFIYYDKDGNDISQELWETGII</sequence>
<evidence type="ECO:0000256" key="1">
    <source>
        <dbReference type="SAM" id="Phobius"/>
    </source>
</evidence>
<protein>
    <recommendedName>
        <fullName evidence="4">DUF5780 domain-containing protein</fullName>
    </recommendedName>
</protein>
<keyword evidence="1" id="KW-0812">Transmembrane</keyword>
<accession>A0ABU3VP70</accession>
<organism evidence="2 3">
    <name type="scientific">Methanimicrococcus hacksteinii</name>
    <dbReference type="NCBI Taxonomy" id="3028293"/>
    <lineage>
        <taxon>Archaea</taxon>
        <taxon>Methanobacteriati</taxon>
        <taxon>Methanobacteriota</taxon>
        <taxon>Stenosarchaea group</taxon>
        <taxon>Methanomicrobia</taxon>
        <taxon>Methanosarcinales</taxon>
        <taxon>Methanosarcinaceae</taxon>
        <taxon>Methanimicrococcus</taxon>
    </lineage>
</organism>
<reference evidence="2 3" key="1">
    <citation type="submission" date="2023-06" db="EMBL/GenBank/DDBJ databases">
        <title>Genome sequence of Methanimicrococcus sp. At1.</title>
        <authorList>
            <person name="Protasov E."/>
            <person name="Platt K."/>
            <person name="Poehlein A."/>
            <person name="Daniel R."/>
            <person name="Brune A."/>
        </authorList>
    </citation>
    <scope>NUCLEOTIDE SEQUENCE [LARGE SCALE GENOMIC DNA]</scope>
    <source>
        <strain evidence="2 3">At1</strain>
    </source>
</reference>
<keyword evidence="1" id="KW-1133">Transmembrane helix</keyword>
<evidence type="ECO:0000313" key="2">
    <source>
        <dbReference type="EMBL" id="MDV0445166.1"/>
    </source>
</evidence>
<dbReference type="EMBL" id="JAWDKC010000013">
    <property type="protein sequence ID" value="MDV0445166.1"/>
    <property type="molecule type" value="Genomic_DNA"/>
</dbReference>
<dbReference type="RefSeq" id="WP_318785593.1">
    <property type="nucleotide sequence ID" value="NZ_JAWDKC010000013.1"/>
</dbReference>
<proteinExistence type="predicted"/>
<keyword evidence="1" id="KW-0472">Membrane</keyword>
<feature type="transmembrane region" description="Helical" evidence="1">
    <location>
        <begin position="7"/>
        <end position="28"/>
    </location>
</feature>
<comment type="caution">
    <text evidence="2">The sequence shown here is derived from an EMBL/GenBank/DDBJ whole genome shotgun (WGS) entry which is preliminary data.</text>
</comment>
<name>A0ABU3VP70_9EURY</name>
<dbReference type="Proteomes" id="UP001272052">
    <property type="component" value="Unassembled WGS sequence"/>
</dbReference>